<keyword evidence="2" id="KW-1185">Reference proteome</keyword>
<dbReference type="Proteomes" id="UP001221757">
    <property type="component" value="Unassembled WGS sequence"/>
</dbReference>
<accession>A0AAD7GPS7</accession>
<dbReference type="AlphaFoldDB" id="A0AAD7GPS7"/>
<evidence type="ECO:0000313" key="2">
    <source>
        <dbReference type="Proteomes" id="UP001221757"/>
    </source>
</evidence>
<dbReference type="SUPFAM" id="SSF52047">
    <property type="entry name" value="RNI-like"/>
    <property type="match status" value="1"/>
</dbReference>
<proteinExistence type="predicted"/>
<name>A0AAD7GPS7_MYCRO</name>
<organism evidence="1 2">
    <name type="scientific">Mycena rosella</name>
    <name type="common">Pink bonnet</name>
    <name type="synonym">Agaricus rosellus</name>
    <dbReference type="NCBI Taxonomy" id="1033263"/>
    <lineage>
        <taxon>Eukaryota</taxon>
        <taxon>Fungi</taxon>
        <taxon>Dikarya</taxon>
        <taxon>Basidiomycota</taxon>
        <taxon>Agaricomycotina</taxon>
        <taxon>Agaricomycetes</taxon>
        <taxon>Agaricomycetidae</taxon>
        <taxon>Agaricales</taxon>
        <taxon>Marasmiineae</taxon>
        <taxon>Mycenaceae</taxon>
        <taxon>Mycena</taxon>
    </lineage>
</organism>
<sequence length="443" mass="50471">MTSVSQELDAVAFLITIPQFDMPPSPQNISPLVQLPEEVVEYIAECMRYPIHPRLEATEAFLNEGRTRFSVARFSLSSFSQVCASIRPTVERLLYRDIHLDSIGWTSHVQSYDTQKHPIWPAGCLRLFLRTLEERPELGRFVRSVNLRWSEYQLSPRTIQEQLRFLGMCPGLQSLSFSSLPESLLEHLEPLDLKITSFAAVSPAAHVPRIIQMFPALRHLHLHIHGDPCSFSVPDHSITGLHLKLVADRDVQELLLRLAFAVPRHDVRDFYLEGKDTRSERNIAVVTFPRPSTSMQASVEHLRLKNIDPFRPVTINGADYSPLAEMTVLRHLHVIRPFLLPPQAFSYLPPNLRSLTFSDYALDSKKSSADSKSCFVQLVVECLMANTQNFRLAGIKTYGAMPDDPWELGDLTPMRLLCRKEKVPFIQIGAYADIDPELMIFFK</sequence>
<evidence type="ECO:0000313" key="1">
    <source>
        <dbReference type="EMBL" id="KAJ7701839.1"/>
    </source>
</evidence>
<comment type="caution">
    <text evidence="1">The sequence shown here is derived from an EMBL/GenBank/DDBJ whole genome shotgun (WGS) entry which is preliminary data.</text>
</comment>
<gene>
    <name evidence="1" type="ORF">B0H17DRAFT_1044898</name>
</gene>
<protein>
    <submittedName>
        <fullName evidence="1">Uncharacterized protein</fullName>
    </submittedName>
</protein>
<dbReference type="EMBL" id="JARKIE010000016">
    <property type="protein sequence ID" value="KAJ7701839.1"/>
    <property type="molecule type" value="Genomic_DNA"/>
</dbReference>
<reference evidence="1" key="1">
    <citation type="submission" date="2023-03" db="EMBL/GenBank/DDBJ databases">
        <title>Massive genome expansion in bonnet fungi (Mycena s.s.) driven by repeated elements and novel gene families across ecological guilds.</title>
        <authorList>
            <consortium name="Lawrence Berkeley National Laboratory"/>
            <person name="Harder C.B."/>
            <person name="Miyauchi S."/>
            <person name="Viragh M."/>
            <person name="Kuo A."/>
            <person name="Thoen E."/>
            <person name="Andreopoulos B."/>
            <person name="Lu D."/>
            <person name="Skrede I."/>
            <person name="Drula E."/>
            <person name="Henrissat B."/>
            <person name="Morin E."/>
            <person name="Kohler A."/>
            <person name="Barry K."/>
            <person name="LaButti K."/>
            <person name="Morin E."/>
            <person name="Salamov A."/>
            <person name="Lipzen A."/>
            <person name="Mereny Z."/>
            <person name="Hegedus B."/>
            <person name="Baldrian P."/>
            <person name="Stursova M."/>
            <person name="Weitz H."/>
            <person name="Taylor A."/>
            <person name="Grigoriev I.V."/>
            <person name="Nagy L.G."/>
            <person name="Martin F."/>
            <person name="Kauserud H."/>
        </authorList>
    </citation>
    <scope>NUCLEOTIDE SEQUENCE</scope>
    <source>
        <strain evidence="1">CBHHK067</strain>
    </source>
</reference>